<gene>
    <name evidence="2" type="ORF">IPOD504_LOCUS2622</name>
</gene>
<sequence>MDDAAASSAVLIYDNPPGSISPDEEPQLEASTGGSSMRQHNGAEISRGWDRLNVVCDVGPRGVGTVPPCRTVAELRVNGLRSAVPQCCQIRSIK</sequence>
<name>A0ABN8HVE9_9NEOP</name>
<keyword evidence="3" id="KW-1185">Reference proteome</keyword>
<evidence type="ECO:0000313" key="2">
    <source>
        <dbReference type="EMBL" id="CAH2040509.1"/>
    </source>
</evidence>
<evidence type="ECO:0000313" key="3">
    <source>
        <dbReference type="Proteomes" id="UP000837857"/>
    </source>
</evidence>
<proteinExistence type="predicted"/>
<feature type="region of interest" description="Disordered" evidence="1">
    <location>
        <begin position="1"/>
        <end position="45"/>
    </location>
</feature>
<dbReference type="EMBL" id="OW152824">
    <property type="protein sequence ID" value="CAH2040509.1"/>
    <property type="molecule type" value="Genomic_DNA"/>
</dbReference>
<accession>A0ABN8HVE9</accession>
<dbReference type="Proteomes" id="UP000837857">
    <property type="component" value="Chromosome 12"/>
</dbReference>
<feature type="compositionally biased region" description="Polar residues" evidence="1">
    <location>
        <begin position="29"/>
        <end position="39"/>
    </location>
</feature>
<protein>
    <submittedName>
        <fullName evidence="2">Uncharacterized protein</fullName>
    </submittedName>
</protein>
<evidence type="ECO:0000256" key="1">
    <source>
        <dbReference type="SAM" id="MobiDB-lite"/>
    </source>
</evidence>
<reference evidence="2" key="1">
    <citation type="submission" date="2022-03" db="EMBL/GenBank/DDBJ databases">
        <authorList>
            <person name="Martin H S."/>
        </authorList>
    </citation>
    <scope>NUCLEOTIDE SEQUENCE</scope>
</reference>
<feature type="non-terminal residue" evidence="2">
    <location>
        <position position="94"/>
    </location>
</feature>
<organism evidence="2 3">
    <name type="scientific">Iphiclides podalirius</name>
    <name type="common">scarce swallowtail</name>
    <dbReference type="NCBI Taxonomy" id="110791"/>
    <lineage>
        <taxon>Eukaryota</taxon>
        <taxon>Metazoa</taxon>
        <taxon>Ecdysozoa</taxon>
        <taxon>Arthropoda</taxon>
        <taxon>Hexapoda</taxon>
        <taxon>Insecta</taxon>
        <taxon>Pterygota</taxon>
        <taxon>Neoptera</taxon>
        <taxon>Endopterygota</taxon>
        <taxon>Lepidoptera</taxon>
        <taxon>Glossata</taxon>
        <taxon>Ditrysia</taxon>
        <taxon>Papilionoidea</taxon>
        <taxon>Papilionidae</taxon>
        <taxon>Papilioninae</taxon>
        <taxon>Iphiclides</taxon>
    </lineage>
</organism>